<dbReference type="Proteomes" id="UP000291022">
    <property type="component" value="Unassembled WGS sequence"/>
</dbReference>
<keyword evidence="3 4" id="KW-0472">Membrane</keyword>
<evidence type="ECO:0000259" key="5">
    <source>
        <dbReference type="Pfam" id="PF25452"/>
    </source>
</evidence>
<dbReference type="InterPro" id="IPR033542">
    <property type="entry name" value="TM225"/>
</dbReference>
<reference evidence="6" key="3">
    <citation type="submission" date="2025-09" db="UniProtKB">
        <authorList>
            <consortium name="Ensembl"/>
        </authorList>
    </citation>
    <scope>IDENTIFICATION</scope>
</reference>
<dbReference type="KEGG" id="uar:123792474"/>
<feature type="transmembrane region" description="Helical" evidence="4">
    <location>
        <begin position="97"/>
        <end position="118"/>
    </location>
</feature>
<keyword evidence="7" id="KW-1185">Reference proteome</keyword>
<feature type="transmembrane region" description="Helical" evidence="4">
    <location>
        <begin position="138"/>
        <end position="159"/>
    </location>
</feature>
<dbReference type="STRING" id="9643.ENSUAMP00000025063"/>
<reference evidence="7" key="1">
    <citation type="submission" date="2016-06" db="EMBL/GenBank/DDBJ databases">
        <title>De novo assembly and RNA-Seq shows season-dependent expression and editing in black bear kidneys.</title>
        <authorList>
            <person name="Korstanje R."/>
            <person name="Srivastava A."/>
            <person name="Sarsani V.K."/>
            <person name="Sheehan S.M."/>
            <person name="Seger R.L."/>
            <person name="Barter M.E."/>
            <person name="Lindqvist C."/>
            <person name="Brody L.C."/>
            <person name="Mullikin J.C."/>
        </authorList>
    </citation>
    <scope>NUCLEOTIDE SEQUENCE [LARGE SCALE GENOMIC DNA]</scope>
</reference>
<evidence type="ECO:0000313" key="7">
    <source>
        <dbReference type="Proteomes" id="UP000291022"/>
    </source>
</evidence>
<keyword evidence="2 4" id="KW-0812">Transmembrane</keyword>
<dbReference type="PANTHER" id="PTHR36477">
    <property type="entry name" value="TRANSMEMBRANE PROTEIN 225"/>
    <property type="match status" value="1"/>
</dbReference>
<evidence type="ECO:0000313" key="6">
    <source>
        <dbReference type="Ensembl" id="ENSUAMP00000025063.1"/>
    </source>
</evidence>
<feature type="transmembrane region" description="Helical" evidence="4">
    <location>
        <begin position="12"/>
        <end position="30"/>
    </location>
</feature>
<dbReference type="Gene3D" id="1.20.140.150">
    <property type="match status" value="1"/>
</dbReference>
<keyword evidence="4" id="KW-1133">Transmembrane helix</keyword>
<dbReference type="PANTHER" id="PTHR36477:SF1">
    <property type="entry name" value="TRANSMEMBRANE PROTEIN 225"/>
    <property type="match status" value="1"/>
</dbReference>
<accession>A0A452RZD6</accession>
<evidence type="ECO:0000256" key="2">
    <source>
        <dbReference type="ARBA" id="ARBA00022692"/>
    </source>
</evidence>
<reference evidence="6" key="2">
    <citation type="submission" date="2025-08" db="UniProtKB">
        <authorList>
            <consortium name="Ensembl"/>
        </authorList>
    </citation>
    <scope>IDENTIFICATION</scope>
</reference>
<dbReference type="Ensembl" id="ENSUAMT00000027996.1">
    <property type="protein sequence ID" value="ENSUAMP00000025063.1"/>
    <property type="gene ID" value="ENSUAMG00000019544.1"/>
</dbReference>
<dbReference type="CTD" id="338661"/>
<feature type="transmembrane region" description="Helical" evidence="4">
    <location>
        <begin position="64"/>
        <end position="85"/>
    </location>
</feature>
<dbReference type="GO" id="GO:0016020">
    <property type="term" value="C:membrane"/>
    <property type="evidence" value="ECO:0007669"/>
    <property type="project" value="UniProtKB-SubCell"/>
</dbReference>
<dbReference type="GeneID" id="123792474"/>
<evidence type="ECO:0000256" key="3">
    <source>
        <dbReference type="ARBA" id="ARBA00023136"/>
    </source>
</evidence>
<comment type="subcellular location">
    <subcellularLocation>
        <location evidence="1">Membrane</location>
        <topology evidence="1">Multi-pass membrane protein</topology>
    </subcellularLocation>
</comment>
<dbReference type="GeneTree" id="ENSGT00390000011564"/>
<protein>
    <submittedName>
        <fullName evidence="6">Transmembrane protein 225</fullName>
    </submittedName>
</protein>
<dbReference type="RefSeq" id="XP_045653569.1">
    <property type="nucleotide sequence ID" value="XM_045797613.1"/>
</dbReference>
<name>A0A452RZD6_URSAM</name>
<feature type="domain" description="Transmembrane protein 225" evidence="5">
    <location>
        <begin position="1"/>
        <end position="164"/>
    </location>
</feature>
<sequence>MVNVSLRNIQAINMFFSSWALVFMAIGILMEEWVELTLETKKNTVSHSPWICCTILWPEDGLQLVRIMMISVLSLSFFHNLFLGLEFTYLIPQTKHVLFITVIVSVFTGILLLCALLLYHQKLRQGQSVYYSSYKITWVIFTAYLTVCLFMVSGILSFLECKQSTKIFPCLTLIHTPEKESQDIEESDSSIKVVPSPEAAIPRSIVHTKDDSPNRPQLQTRRVTWAL</sequence>
<gene>
    <name evidence="6" type="primary">TMEM225</name>
</gene>
<dbReference type="Pfam" id="PF25452">
    <property type="entry name" value="TM225"/>
    <property type="match status" value="1"/>
</dbReference>
<evidence type="ECO:0000256" key="4">
    <source>
        <dbReference type="SAM" id="Phobius"/>
    </source>
</evidence>
<evidence type="ECO:0000256" key="1">
    <source>
        <dbReference type="ARBA" id="ARBA00004141"/>
    </source>
</evidence>
<dbReference type="AlphaFoldDB" id="A0A452RZD6"/>
<proteinExistence type="predicted"/>
<dbReference type="InterPro" id="IPR057351">
    <property type="entry name" value="TM225_dom"/>
</dbReference>
<dbReference type="OMA" id="KMNHSPW"/>
<organism evidence="6 7">
    <name type="scientific">Ursus americanus</name>
    <name type="common">American black bear</name>
    <name type="synonym">Euarctos americanus</name>
    <dbReference type="NCBI Taxonomy" id="9643"/>
    <lineage>
        <taxon>Eukaryota</taxon>
        <taxon>Metazoa</taxon>
        <taxon>Chordata</taxon>
        <taxon>Craniata</taxon>
        <taxon>Vertebrata</taxon>
        <taxon>Euteleostomi</taxon>
        <taxon>Mammalia</taxon>
        <taxon>Eutheria</taxon>
        <taxon>Laurasiatheria</taxon>
        <taxon>Carnivora</taxon>
        <taxon>Caniformia</taxon>
        <taxon>Ursidae</taxon>
        <taxon>Ursus</taxon>
    </lineage>
</organism>